<dbReference type="GO" id="GO:0042773">
    <property type="term" value="P:ATP synthesis coupled electron transport"/>
    <property type="evidence" value="ECO:0007669"/>
    <property type="project" value="InterPro"/>
</dbReference>
<feature type="transmembrane region" description="Helical" evidence="5">
    <location>
        <begin position="280"/>
        <end position="300"/>
    </location>
</feature>
<dbReference type="GO" id="GO:0008137">
    <property type="term" value="F:NADH dehydrogenase (ubiquinone) activity"/>
    <property type="evidence" value="ECO:0007669"/>
    <property type="project" value="InterPro"/>
</dbReference>
<keyword evidence="5" id="KW-0520">NAD</keyword>
<keyword evidence="5" id="KW-1003">Cell membrane</keyword>
<feature type="transmembrane region" description="Helical" evidence="5">
    <location>
        <begin position="419"/>
        <end position="439"/>
    </location>
</feature>
<evidence type="ECO:0000259" key="7">
    <source>
        <dbReference type="Pfam" id="PF00361"/>
    </source>
</evidence>
<dbReference type="InterPro" id="IPR001750">
    <property type="entry name" value="ND/Mrp_TM"/>
</dbReference>
<dbReference type="PANTHER" id="PTHR22773">
    <property type="entry name" value="NADH DEHYDROGENASE"/>
    <property type="match status" value="1"/>
</dbReference>
<feature type="transmembrane region" description="Helical" evidence="5">
    <location>
        <begin position="12"/>
        <end position="30"/>
    </location>
</feature>
<feature type="transmembrane region" description="Helical" evidence="5">
    <location>
        <begin position="309"/>
        <end position="330"/>
    </location>
</feature>
<dbReference type="GO" id="GO:0048038">
    <property type="term" value="F:quinone binding"/>
    <property type="evidence" value="ECO:0007669"/>
    <property type="project" value="UniProtKB-KW"/>
</dbReference>
<evidence type="ECO:0000313" key="8">
    <source>
        <dbReference type="EMBL" id="PDO10372.1"/>
    </source>
</evidence>
<feature type="domain" description="NADH:quinone oxidoreductase/Mrp antiporter transmembrane" evidence="7">
    <location>
        <begin position="130"/>
        <end position="433"/>
    </location>
</feature>
<feature type="transmembrane region" description="Helical" evidence="5">
    <location>
        <begin position="42"/>
        <end position="61"/>
    </location>
</feature>
<reference evidence="8 9" key="1">
    <citation type="submission" date="2016-12" db="EMBL/GenBank/DDBJ databases">
        <title>Candidatus Reconcilibacillus cellulovorans genome.</title>
        <authorList>
            <person name="Kolinko S."/>
            <person name="Wu Y.-W."/>
            <person name="Tachea F."/>
            <person name="Denzel E."/>
            <person name="Hiras J."/>
            <person name="Baecker N."/>
            <person name="Chan L.J."/>
            <person name="Eichorst S.A."/>
            <person name="Frey D."/>
            <person name="Adams P.D."/>
            <person name="Pray T."/>
            <person name="Tanjore D."/>
            <person name="Petzold C.J."/>
            <person name="Gladden J.M."/>
            <person name="Simmons B.A."/>
            <person name="Singer S.W."/>
        </authorList>
    </citation>
    <scope>NUCLEOTIDE SEQUENCE [LARGE SCALE GENOMIC DNA]</scope>
    <source>
        <strain evidence="8">JTherm</strain>
    </source>
</reference>
<organism evidence="8 9">
    <name type="scientific">Candidatus Reconcilbacillus cellulovorans</name>
    <dbReference type="NCBI Taxonomy" id="1906605"/>
    <lineage>
        <taxon>Bacteria</taxon>
        <taxon>Bacillati</taxon>
        <taxon>Bacillota</taxon>
        <taxon>Bacilli</taxon>
        <taxon>Bacillales</taxon>
        <taxon>Paenibacillaceae</taxon>
        <taxon>Candidatus Reconcilbacillus</taxon>
    </lineage>
</organism>
<name>A0A2A6E0B0_9BACL</name>
<comment type="function">
    <text evidence="5">NDH-1 shuttles electrons from NADH, via FMN and iron-sulfur (Fe-S) centers, to quinones in the respiratory chain. The immediate electron acceptor for the enzyme in this species is believed to be a menaquinone. Couples the redox reaction to proton translocation (for every two electrons transferred, four hydrogen ions are translocated across the cytoplasmic membrane), and thus conserves the redox energy in a proton gradient.</text>
</comment>
<dbReference type="AlphaFoldDB" id="A0A2A6E0B0"/>
<dbReference type="EC" id="7.1.1.-" evidence="5"/>
<feature type="transmembrane region" description="Helical" evidence="5">
    <location>
        <begin position="247"/>
        <end position="268"/>
    </location>
</feature>
<sequence>MNAMRAQDWVSLLPEGILIGISIILLVFDLASPDRRWKSRAIGWLSFAGIVAAFVATAAIGRTAETVRLFGDSVVVDAFAVAFKLVILTASGLVALMSVGTVRKPDVPVASEYFCLLPLAVAGAMIVVSSGDLVTLYVGLELMSIATYVLVAVRKQTATSAEAAFKYLTVSGIASAVTLYGMSFLYGTAGTTNLEAIGRHLPTMSDRFDGLLIMALALVVAGVAVKTAAAPFHAWAPDVYQGAPSAAAAFLAAVSKVAAVGLLIRLVVGAFGPHHVFGQVASAMIALVAATAMIVGNAVALRERNVRRLIALSGVANAGYLLVPLAVHAGQPEAVGALTDVTVFYALAYAVMTVGALAVSAAVAAAEGHEDMSAFAGLYHRAPLTAWAMVVLLMSLAGLPPTGGFVGKLLILLDAVRSGMYGLAAVLAVTSVVSFYYYFAVARQMFLRTSGGPAVSMSAPVGATVAVCAAATLALGLYPQGWTALWP</sequence>
<evidence type="ECO:0000313" key="9">
    <source>
        <dbReference type="Proteomes" id="UP000243688"/>
    </source>
</evidence>
<accession>A0A2A6E0B0</accession>
<evidence type="ECO:0000256" key="4">
    <source>
        <dbReference type="ARBA" id="ARBA00023136"/>
    </source>
</evidence>
<comment type="similarity">
    <text evidence="5">Belongs to the complex I subunit 2 family.</text>
</comment>
<feature type="transmembrane region" description="Helical" evidence="5">
    <location>
        <begin position="81"/>
        <end position="102"/>
    </location>
</feature>
<dbReference type="GO" id="GO:0005886">
    <property type="term" value="C:plasma membrane"/>
    <property type="evidence" value="ECO:0007669"/>
    <property type="project" value="UniProtKB-SubCell"/>
</dbReference>
<feature type="transmembrane region" description="Helical" evidence="5">
    <location>
        <begin position="211"/>
        <end position="235"/>
    </location>
</feature>
<keyword evidence="2 5" id="KW-0812">Transmembrane</keyword>
<keyword evidence="5" id="KW-0813">Transport</keyword>
<keyword evidence="5" id="KW-0874">Quinone</keyword>
<evidence type="ECO:0000256" key="2">
    <source>
        <dbReference type="ARBA" id="ARBA00022692"/>
    </source>
</evidence>
<dbReference type="Pfam" id="PF00361">
    <property type="entry name" value="Proton_antipo_M"/>
    <property type="match status" value="1"/>
</dbReference>
<comment type="catalytic activity">
    <reaction evidence="5">
        <text>a quinone + NADH + 5 H(+)(in) = a quinol + NAD(+) + 4 H(+)(out)</text>
        <dbReference type="Rhea" id="RHEA:57888"/>
        <dbReference type="ChEBI" id="CHEBI:15378"/>
        <dbReference type="ChEBI" id="CHEBI:24646"/>
        <dbReference type="ChEBI" id="CHEBI:57540"/>
        <dbReference type="ChEBI" id="CHEBI:57945"/>
        <dbReference type="ChEBI" id="CHEBI:132124"/>
    </reaction>
</comment>
<comment type="caution">
    <text evidence="8">The sequence shown here is derived from an EMBL/GenBank/DDBJ whole genome shotgun (WGS) entry which is preliminary data.</text>
</comment>
<feature type="transmembrane region" description="Helical" evidence="5">
    <location>
        <begin position="165"/>
        <end position="186"/>
    </location>
</feature>
<comment type="subunit">
    <text evidence="5">NDH-1 is composed of 14 different subunits. Subunits NuoA, H, J, K, L, M, N constitute the membrane sector of the complex.</text>
</comment>
<comment type="subcellular location">
    <subcellularLocation>
        <location evidence="1 5">Cell membrane</location>
        <topology evidence="1 5">Multi-pass membrane protein</topology>
    </subcellularLocation>
    <subcellularLocation>
        <location evidence="6">Membrane</location>
        <topology evidence="6">Multi-pass membrane protein</topology>
    </subcellularLocation>
</comment>
<evidence type="ECO:0000256" key="6">
    <source>
        <dbReference type="RuleBase" id="RU000320"/>
    </source>
</evidence>
<gene>
    <name evidence="5" type="primary">nuoN</name>
    <name evidence="8" type="ORF">BLM47_07535</name>
</gene>
<keyword evidence="4 5" id="KW-0472">Membrane</keyword>
<dbReference type="InterPro" id="IPR010096">
    <property type="entry name" value="NADH-Q_OxRdtase_suN/2"/>
</dbReference>
<dbReference type="Proteomes" id="UP000243688">
    <property type="component" value="Unassembled WGS sequence"/>
</dbReference>
<feature type="transmembrane region" description="Helical" evidence="5">
    <location>
        <begin position="134"/>
        <end position="153"/>
    </location>
</feature>
<feature type="transmembrane region" description="Helical" evidence="5">
    <location>
        <begin position="109"/>
        <end position="128"/>
    </location>
</feature>
<dbReference type="GO" id="GO:0050136">
    <property type="term" value="F:NADH dehydrogenase (quinone) (non-electrogenic) activity"/>
    <property type="evidence" value="ECO:0007669"/>
    <property type="project" value="UniProtKB-UniRule"/>
</dbReference>
<dbReference type="NCBIfam" id="TIGR01770">
    <property type="entry name" value="NDH_I_N"/>
    <property type="match status" value="1"/>
</dbReference>
<protein>
    <recommendedName>
        <fullName evidence="5">NADH-quinone oxidoreductase subunit N</fullName>
        <ecNumber evidence="5">7.1.1.-</ecNumber>
    </recommendedName>
    <alternativeName>
        <fullName evidence="5">NADH dehydrogenase I subunit N</fullName>
    </alternativeName>
    <alternativeName>
        <fullName evidence="5">NDH-1 subunit N</fullName>
    </alternativeName>
</protein>
<keyword evidence="3 5" id="KW-1133">Transmembrane helix</keyword>
<dbReference type="EMBL" id="MOXJ01000015">
    <property type="protein sequence ID" value="PDO10372.1"/>
    <property type="molecule type" value="Genomic_DNA"/>
</dbReference>
<feature type="transmembrane region" description="Helical" evidence="5">
    <location>
        <begin position="342"/>
        <end position="366"/>
    </location>
</feature>
<proteinExistence type="inferred from homology"/>
<evidence type="ECO:0000256" key="5">
    <source>
        <dbReference type="HAMAP-Rule" id="MF_00445"/>
    </source>
</evidence>
<dbReference type="HAMAP" id="MF_00445">
    <property type="entry name" value="NDH1_NuoN_1"/>
    <property type="match status" value="1"/>
</dbReference>
<keyword evidence="5" id="KW-1278">Translocase</keyword>
<evidence type="ECO:0000256" key="3">
    <source>
        <dbReference type="ARBA" id="ARBA00022989"/>
    </source>
</evidence>
<evidence type="ECO:0000256" key="1">
    <source>
        <dbReference type="ARBA" id="ARBA00004651"/>
    </source>
</evidence>
<feature type="transmembrane region" description="Helical" evidence="5">
    <location>
        <begin position="378"/>
        <end position="399"/>
    </location>
</feature>
<feature type="transmembrane region" description="Helical" evidence="5">
    <location>
        <begin position="459"/>
        <end position="478"/>
    </location>
</feature>